<evidence type="ECO:0000313" key="10">
    <source>
        <dbReference type="Proteomes" id="UP000198406"/>
    </source>
</evidence>
<keyword evidence="8" id="KW-0325">Glycoprotein</keyword>
<dbReference type="GO" id="GO:0000139">
    <property type="term" value="C:Golgi membrane"/>
    <property type="evidence" value="ECO:0007669"/>
    <property type="project" value="UniProtKB-SubCell"/>
</dbReference>
<evidence type="ECO:0000256" key="1">
    <source>
        <dbReference type="ARBA" id="ARBA00004323"/>
    </source>
</evidence>
<dbReference type="PANTHER" id="PTHR12137">
    <property type="entry name" value="CARBOHYDRATE SULFOTRANSFERASE"/>
    <property type="match status" value="1"/>
</dbReference>
<keyword evidence="3 9" id="KW-0808">Transferase</keyword>
<evidence type="ECO:0000256" key="2">
    <source>
        <dbReference type="ARBA" id="ARBA00006339"/>
    </source>
</evidence>
<dbReference type="PANTHER" id="PTHR12137:SF54">
    <property type="entry name" value="CARBOHYDRATE SULFOTRANSFERASE"/>
    <property type="match status" value="1"/>
</dbReference>
<evidence type="ECO:0000256" key="3">
    <source>
        <dbReference type="ARBA" id="ARBA00022679"/>
    </source>
</evidence>
<gene>
    <name evidence="9" type="ORF">FisN_17Lh306</name>
</gene>
<dbReference type="EMBL" id="BDSP01000003">
    <property type="protein sequence ID" value="GAX09230.1"/>
    <property type="molecule type" value="Genomic_DNA"/>
</dbReference>
<dbReference type="Gene3D" id="3.40.50.300">
    <property type="entry name" value="P-loop containing nucleotide triphosphate hydrolases"/>
    <property type="match status" value="1"/>
</dbReference>
<dbReference type="GO" id="GO:0016051">
    <property type="term" value="P:carbohydrate biosynthetic process"/>
    <property type="evidence" value="ECO:0007669"/>
    <property type="project" value="InterPro"/>
</dbReference>
<dbReference type="InterPro" id="IPR005331">
    <property type="entry name" value="Sulfotransferase"/>
</dbReference>
<keyword evidence="7" id="KW-0472">Membrane</keyword>
<comment type="similarity">
    <text evidence="2">Belongs to the sulfotransferase 2 family.</text>
</comment>
<comment type="caution">
    <text evidence="9">The sequence shown here is derived from an EMBL/GenBank/DDBJ whole genome shotgun (WGS) entry which is preliminary data.</text>
</comment>
<comment type="subcellular location">
    <subcellularLocation>
        <location evidence="1">Golgi apparatus membrane</location>
        <topology evidence="1">Single-pass type II membrane protein</topology>
    </subcellularLocation>
</comment>
<dbReference type="Proteomes" id="UP000198406">
    <property type="component" value="Unassembled WGS sequence"/>
</dbReference>
<evidence type="ECO:0000313" key="9">
    <source>
        <dbReference type="EMBL" id="GAX09230.1"/>
    </source>
</evidence>
<evidence type="ECO:0000256" key="7">
    <source>
        <dbReference type="ARBA" id="ARBA00023136"/>
    </source>
</evidence>
<accession>A0A1Z5J5G4</accession>
<sequence>MRPKTRGKLVQPGDFIYYRDDKRWDSAPIVIESHKLVFFTIPKVGCTVWKQLFRRMEGYSDWQDQDGERLLPHNPNENGLKYLYDYSIEKANEIMTSPKWTKAMMVREPKQRFLSAFLDKAVSNDHAHIRNKCCQFMEDAQQCVDSAQTASGFLELIKACEDDHWRAQYDRVDYKYWPYIDMVLHVETAEEDAKRLLQKIGAWDEFGQTGWSSDHQSPIFGNAAKSAGDHATWSQWQVWKWYTPEVERQVEAFYRADYENPLFNFTTYECFTCVK</sequence>
<protein>
    <submittedName>
        <fullName evidence="9">Carbohydrate 4-sulfotransferase 8</fullName>
    </submittedName>
</protein>
<evidence type="ECO:0000256" key="6">
    <source>
        <dbReference type="ARBA" id="ARBA00023034"/>
    </source>
</evidence>
<dbReference type="InterPro" id="IPR018011">
    <property type="entry name" value="Carb_sulfotrans_8-10"/>
</dbReference>
<dbReference type="InterPro" id="IPR027417">
    <property type="entry name" value="P-loop_NTPase"/>
</dbReference>
<dbReference type="Pfam" id="PF03567">
    <property type="entry name" value="Sulfotransfer_2"/>
    <property type="match status" value="1"/>
</dbReference>
<proteinExistence type="inferred from homology"/>
<evidence type="ECO:0000256" key="5">
    <source>
        <dbReference type="ARBA" id="ARBA00022989"/>
    </source>
</evidence>
<keyword evidence="4" id="KW-0812">Transmembrane</keyword>
<evidence type="ECO:0000256" key="4">
    <source>
        <dbReference type="ARBA" id="ARBA00022692"/>
    </source>
</evidence>
<dbReference type="AlphaFoldDB" id="A0A1Z5J5G4"/>
<reference evidence="9 10" key="1">
    <citation type="journal article" date="2015" name="Plant Cell">
        <title>Oil accumulation by the oleaginous diatom Fistulifera solaris as revealed by the genome and transcriptome.</title>
        <authorList>
            <person name="Tanaka T."/>
            <person name="Maeda Y."/>
            <person name="Veluchamy A."/>
            <person name="Tanaka M."/>
            <person name="Abida H."/>
            <person name="Marechal E."/>
            <person name="Bowler C."/>
            <person name="Muto M."/>
            <person name="Sunaga Y."/>
            <person name="Tanaka M."/>
            <person name="Yoshino T."/>
            <person name="Taniguchi T."/>
            <person name="Fukuda Y."/>
            <person name="Nemoto M."/>
            <person name="Matsumoto M."/>
            <person name="Wong P.S."/>
            <person name="Aburatani S."/>
            <person name="Fujibuchi W."/>
        </authorList>
    </citation>
    <scope>NUCLEOTIDE SEQUENCE [LARGE SCALE GENOMIC DNA]</scope>
    <source>
        <strain evidence="9 10">JPCC DA0580</strain>
    </source>
</reference>
<keyword evidence="6" id="KW-0333">Golgi apparatus</keyword>
<dbReference type="InParanoid" id="A0A1Z5J5G4"/>
<name>A0A1Z5J5G4_FISSO</name>
<dbReference type="OrthoDB" id="206904at2759"/>
<evidence type="ECO:0000256" key="8">
    <source>
        <dbReference type="ARBA" id="ARBA00023180"/>
    </source>
</evidence>
<dbReference type="GO" id="GO:0008146">
    <property type="term" value="F:sulfotransferase activity"/>
    <property type="evidence" value="ECO:0007669"/>
    <property type="project" value="InterPro"/>
</dbReference>
<keyword evidence="5" id="KW-1133">Transmembrane helix</keyword>
<organism evidence="9 10">
    <name type="scientific">Fistulifera solaris</name>
    <name type="common">Oleaginous diatom</name>
    <dbReference type="NCBI Taxonomy" id="1519565"/>
    <lineage>
        <taxon>Eukaryota</taxon>
        <taxon>Sar</taxon>
        <taxon>Stramenopiles</taxon>
        <taxon>Ochrophyta</taxon>
        <taxon>Bacillariophyta</taxon>
        <taxon>Bacillariophyceae</taxon>
        <taxon>Bacillariophycidae</taxon>
        <taxon>Naviculales</taxon>
        <taxon>Naviculaceae</taxon>
        <taxon>Fistulifera</taxon>
    </lineage>
</organism>
<keyword evidence="10" id="KW-1185">Reference proteome</keyword>